<dbReference type="InterPro" id="IPR013656">
    <property type="entry name" value="PAS_4"/>
</dbReference>
<dbReference type="GO" id="GO:0000155">
    <property type="term" value="F:phosphorelay sensor kinase activity"/>
    <property type="evidence" value="ECO:0007669"/>
    <property type="project" value="InterPro"/>
</dbReference>
<keyword evidence="6" id="KW-0902">Two-component regulatory system</keyword>
<dbReference type="PROSITE" id="PS50113">
    <property type="entry name" value="PAC"/>
    <property type="match status" value="1"/>
</dbReference>
<dbReference type="InterPro" id="IPR036890">
    <property type="entry name" value="HATPase_C_sf"/>
</dbReference>
<dbReference type="SMART" id="SM00091">
    <property type="entry name" value="PAS"/>
    <property type="match status" value="2"/>
</dbReference>
<dbReference type="SUPFAM" id="SSF47384">
    <property type="entry name" value="Homodimeric domain of signal transducing histidine kinase"/>
    <property type="match status" value="1"/>
</dbReference>
<evidence type="ECO:0000259" key="8">
    <source>
        <dbReference type="PROSITE" id="PS50112"/>
    </source>
</evidence>
<dbReference type="SUPFAM" id="SSF55785">
    <property type="entry name" value="PYP-like sensor domain (PAS domain)"/>
    <property type="match status" value="2"/>
</dbReference>
<dbReference type="InterPro" id="IPR003661">
    <property type="entry name" value="HisK_dim/P_dom"/>
</dbReference>
<dbReference type="AlphaFoldDB" id="A0A4R9LRP2"/>
<keyword evidence="4" id="KW-0808">Transferase</keyword>
<name>A0A4R9LRP2_9LEPT</name>
<evidence type="ECO:0000256" key="1">
    <source>
        <dbReference type="ARBA" id="ARBA00000085"/>
    </source>
</evidence>
<dbReference type="EMBL" id="RQHV01000042">
    <property type="protein sequence ID" value="TGN11052.1"/>
    <property type="molecule type" value="Genomic_DNA"/>
</dbReference>
<evidence type="ECO:0000256" key="3">
    <source>
        <dbReference type="ARBA" id="ARBA00022553"/>
    </source>
</evidence>
<evidence type="ECO:0000256" key="4">
    <source>
        <dbReference type="ARBA" id="ARBA00022679"/>
    </source>
</evidence>
<dbReference type="Gene3D" id="3.30.565.10">
    <property type="entry name" value="Histidine kinase-like ATPase, C-terminal domain"/>
    <property type="match status" value="1"/>
</dbReference>
<sequence>MNPFKPTDRIWQNPNSFSPDEVLRELENLLRSNPDFWLKFTIDGRIVDYKPSKYLSISKDPKDFIGKYLSDGLPDYLTEIATEAIEYLNERRNQVFWKEYEYSVGEDVRYAEVRFVVLYDGHVMSTHRDITERKRLEAAFLESESRFLSMAQNAADSILIISSEGSIQFFNQAAERIFGYTQEEVLGENIEIIIPSNSEGKENLHDYMERSPSSSIGIGSELVAVRKSGEKFPCELSIGEFKTEDGHMFTGIIRDISHRKMQEAELYKYRNHLEDLVEEQTMALKIAKEVAEEASYAKSLFLANISHELKTPIHAILSYAELGEEKSGLSSPEKLKEYFQIIDSSGKRLLGLLENLLDIAKLEAGKMRYIFERHSLKDTIKHVISEMKAILEKRSIQIIFDQSGERWEAEFDYERIQQVLRNIFANALKFIPDKTNIEITKIEREFIPKMTKNYVRGIGLQIRDYGPGIPPEDLDKIFEKFIQSKQVKAGTKGTGLGLSISREILNDHDGLLYAENHPEGGAVFSLLLPQNRRDLK</sequence>
<protein>
    <recommendedName>
        <fullName evidence="2">histidine kinase</fullName>
        <ecNumber evidence="2">2.7.13.3</ecNumber>
    </recommendedName>
</protein>
<feature type="domain" description="PAS" evidence="8">
    <location>
        <begin position="143"/>
        <end position="199"/>
    </location>
</feature>
<evidence type="ECO:0000259" key="9">
    <source>
        <dbReference type="PROSITE" id="PS50113"/>
    </source>
</evidence>
<dbReference type="CDD" id="cd00075">
    <property type="entry name" value="HATPase"/>
    <property type="match status" value="1"/>
</dbReference>
<evidence type="ECO:0000313" key="10">
    <source>
        <dbReference type="EMBL" id="TGN11052.1"/>
    </source>
</evidence>
<dbReference type="PROSITE" id="PS50112">
    <property type="entry name" value="PAS"/>
    <property type="match status" value="1"/>
</dbReference>
<dbReference type="PANTHER" id="PTHR43711:SF31">
    <property type="entry name" value="HISTIDINE KINASE"/>
    <property type="match status" value="1"/>
</dbReference>
<evidence type="ECO:0000313" key="11">
    <source>
        <dbReference type="Proteomes" id="UP000298264"/>
    </source>
</evidence>
<dbReference type="Pfam" id="PF00512">
    <property type="entry name" value="HisKA"/>
    <property type="match status" value="1"/>
</dbReference>
<comment type="catalytic activity">
    <reaction evidence="1">
        <text>ATP + protein L-histidine = ADP + protein N-phospho-L-histidine.</text>
        <dbReference type="EC" id="2.7.13.3"/>
    </reaction>
</comment>
<dbReference type="NCBIfam" id="TIGR00229">
    <property type="entry name" value="sensory_box"/>
    <property type="match status" value="1"/>
</dbReference>
<dbReference type="RefSeq" id="WP_135763809.1">
    <property type="nucleotide sequence ID" value="NZ_RQHV01000042.1"/>
</dbReference>
<dbReference type="EC" id="2.7.13.3" evidence="2"/>
<dbReference type="CDD" id="cd00082">
    <property type="entry name" value="HisKA"/>
    <property type="match status" value="1"/>
</dbReference>
<dbReference type="PANTHER" id="PTHR43711">
    <property type="entry name" value="TWO-COMPONENT HISTIDINE KINASE"/>
    <property type="match status" value="1"/>
</dbReference>
<gene>
    <name evidence="10" type="ORF">EHS11_07760</name>
</gene>
<dbReference type="InterPro" id="IPR050736">
    <property type="entry name" value="Sensor_HK_Regulatory"/>
</dbReference>
<dbReference type="SMART" id="SM00388">
    <property type="entry name" value="HisKA"/>
    <property type="match status" value="1"/>
</dbReference>
<keyword evidence="3" id="KW-0597">Phosphoprotein</keyword>
<accession>A0A4R9LRP2</accession>
<dbReference type="PROSITE" id="PS50109">
    <property type="entry name" value="HIS_KIN"/>
    <property type="match status" value="1"/>
</dbReference>
<dbReference type="SMART" id="SM00387">
    <property type="entry name" value="HATPase_c"/>
    <property type="match status" value="1"/>
</dbReference>
<dbReference type="InterPro" id="IPR036097">
    <property type="entry name" value="HisK_dim/P_sf"/>
</dbReference>
<dbReference type="Gene3D" id="3.30.450.20">
    <property type="entry name" value="PAS domain"/>
    <property type="match status" value="2"/>
</dbReference>
<dbReference type="InterPro" id="IPR005467">
    <property type="entry name" value="His_kinase_dom"/>
</dbReference>
<evidence type="ECO:0000256" key="2">
    <source>
        <dbReference type="ARBA" id="ARBA00012438"/>
    </source>
</evidence>
<dbReference type="Pfam" id="PF13426">
    <property type="entry name" value="PAS_9"/>
    <property type="match status" value="1"/>
</dbReference>
<dbReference type="OrthoDB" id="9770795at2"/>
<dbReference type="InterPro" id="IPR035965">
    <property type="entry name" value="PAS-like_dom_sf"/>
</dbReference>
<dbReference type="Pfam" id="PF08448">
    <property type="entry name" value="PAS_4"/>
    <property type="match status" value="1"/>
</dbReference>
<dbReference type="InterPro" id="IPR000700">
    <property type="entry name" value="PAS-assoc_C"/>
</dbReference>
<dbReference type="CDD" id="cd00130">
    <property type="entry name" value="PAS"/>
    <property type="match status" value="1"/>
</dbReference>
<evidence type="ECO:0000256" key="5">
    <source>
        <dbReference type="ARBA" id="ARBA00022777"/>
    </source>
</evidence>
<dbReference type="InterPro" id="IPR000014">
    <property type="entry name" value="PAS"/>
</dbReference>
<feature type="domain" description="PAC" evidence="9">
    <location>
        <begin position="218"/>
        <end position="268"/>
    </location>
</feature>
<proteinExistence type="predicted"/>
<dbReference type="Gene3D" id="1.10.287.130">
    <property type="match status" value="1"/>
</dbReference>
<organism evidence="10 11">
    <name type="scientific">Leptospira ilyithenensis</name>
    <dbReference type="NCBI Taxonomy" id="2484901"/>
    <lineage>
        <taxon>Bacteria</taxon>
        <taxon>Pseudomonadati</taxon>
        <taxon>Spirochaetota</taxon>
        <taxon>Spirochaetia</taxon>
        <taxon>Leptospirales</taxon>
        <taxon>Leptospiraceae</taxon>
        <taxon>Leptospira</taxon>
    </lineage>
</organism>
<reference evidence="10" key="1">
    <citation type="journal article" date="2019" name="PLoS Negl. Trop. Dis.">
        <title>Revisiting the worldwide diversity of Leptospira species in the environment.</title>
        <authorList>
            <person name="Vincent A.T."/>
            <person name="Schiettekatte O."/>
            <person name="Bourhy P."/>
            <person name="Veyrier F.J."/>
            <person name="Picardeau M."/>
        </authorList>
    </citation>
    <scope>NUCLEOTIDE SEQUENCE [LARGE SCALE GENOMIC DNA]</scope>
    <source>
        <strain evidence="10">201400974</strain>
    </source>
</reference>
<evidence type="ECO:0000256" key="6">
    <source>
        <dbReference type="ARBA" id="ARBA00023012"/>
    </source>
</evidence>
<keyword evidence="5" id="KW-0418">Kinase</keyword>
<keyword evidence="11" id="KW-1185">Reference proteome</keyword>
<dbReference type="Proteomes" id="UP000298264">
    <property type="component" value="Unassembled WGS sequence"/>
</dbReference>
<dbReference type="InterPro" id="IPR004358">
    <property type="entry name" value="Sig_transdc_His_kin-like_C"/>
</dbReference>
<comment type="caution">
    <text evidence="10">The sequence shown here is derived from an EMBL/GenBank/DDBJ whole genome shotgun (WGS) entry which is preliminary data.</text>
</comment>
<feature type="domain" description="Histidine kinase" evidence="7">
    <location>
        <begin position="304"/>
        <end position="532"/>
    </location>
</feature>
<dbReference type="Pfam" id="PF02518">
    <property type="entry name" value="HATPase_c"/>
    <property type="match status" value="1"/>
</dbReference>
<dbReference type="InterPro" id="IPR003594">
    <property type="entry name" value="HATPase_dom"/>
</dbReference>
<evidence type="ECO:0000259" key="7">
    <source>
        <dbReference type="PROSITE" id="PS50109"/>
    </source>
</evidence>
<dbReference type="PRINTS" id="PR00344">
    <property type="entry name" value="BCTRLSENSOR"/>
</dbReference>
<dbReference type="SUPFAM" id="SSF55874">
    <property type="entry name" value="ATPase domain of HSP90 chaperone/DNA topoisomerase II/histidine kinase"/>
    <property type="match status" value="1"/>
</dbReference>